<dbReference type="AlphaFoldDB" id="K0RP92"/>
<proteinExistence type="predicted"/>
<evidence type="ECO:0000313" key="1">
    <source>
        <dbReference type="EMBL" id="EJK54920.1"/>
    </source>
</evidence>
<protein>
    <submittedName>
        <fullName evidence="1">Uncharacterized protein</fullName>
    </submittedName>
</protein>
<reference evidence="1 2" key="1">
    <citation type="journal article" date="2012" name="Genome Biol.">
        <title>Genome and low-iron response of an oceanic diatom adapted to chronic iron limitation.</title>
        <authorList>
            <person name="Lommer M."/>
            <person name="Specht M."/>
            <person name="Roy A.S."/>
            <person name="Kraemer L."/>
            <person name="Andreson R."/>
            <person name="Gutowska M.A."/>
            <person name="Wolf J."/>
            <person name="Bergner S.V."/>
            <person name="Schilhabel M.B."/>
            <person name="Klostermeier U.C."/>
            <person name="Beiko R.G."/>
            <person name="Rosenstiel P."/>
            <person name="Hippler M."/>
            <person name="Laroche J."/>
        </authorList>
    </citation>
    <scope>NUCLEOTIDE SEQUENCE [LARGE SCALE GENOMIC DNA]</scope>
    <source>
        <strain evidence="1 2">CCMP1005</strain>
    </source>
</reference>
<dbReference type="EMBL" id="AGNL01035044">
    <property type="protein sequence ID" value="EJK54920.1"/>
    <property type="molecule type" value="Genomic_DNA"/>
</dbReference>
<gene>
    <name evidence="1" type="ORF">THAOC_25407</name>
</gene>
<accession>K0RP92</accession>
<evidence type="ECO:0000313" key="2">
    <source>
        <dbReference type="Proteomes" id="UP000266841"/>
    </source>
</evidence>
<organism evidence="1 2">
    <name type="scientific">Thalassiosira oceanica</name>
    <name type="common">Marine diatom</name>
    <dbReference type="NCBI Taxonomy" id="159749"/>
    <lineage>
        <taxon>Eukaryota</taxon>
        <taxon>Sar</taxon>
        <taxon>Stramenopiles</taxon>
        <taxon>Ochrophyta</taxon>
        <taxon>Bacillariophyta</taxon>
        <taxon>Coscinodiscophyceae</taxon>
        <taxon>Thalassiosirophycidae</taxon>
        <taxon>Thalassiosirales</taxon>
        <taxon>Thalassiosiraceae</taxon>
        <taxon>Thalassiosira</taxon>
    </lineage>
</organism>
<name>K0RP92_THAOC</name>
<sequence>MGHENASSLSSSVDDILCPFFFPCIQIEKLQGFRRRQATDRQHASAFREQRIASPASAAMYHQVNKATKFCLSVCLSVCPSLQAFSYCTF</sequence>
<keyword evidence="2" id="KW-1185">Reference proteome</keyword>
<dbReference type="Proteomes" id="UP000266841">
    <property type="component" value="Unassembled WGS sequence"/>
</dbReference>
<comment type="caution">
    <text evidence="1">The sequence shown here is derived from an EMBL/GenBank/DDBJ whole genome shotgun (WGS) entry which is preliminary data.</text>
</comment>